<dbReference type="CDD" id="cd18791">
    <property type="entry name" value="SF2_C_RHA"/>
    <property type="match status" value="1"/>
</dbReference>
<dbReference type="PANTHER" id="PTHR18934:SF83">
    <property type="entry name" value="PRE-MRNA-SPLICING FACTOR ATP-DEPENDENT RNA HELICASE DHX16"/>
    <property type="match status" value="1"/>
</dbReference>
<dbReference type="InterPro" id="IPR048333">
    <property type="entry name" value="HA2_WH"/>
</dbReference>
<dbReference type="Gene3D" id="3.40.50.300">
    <property type="entry name" value="P-loop containing nucleotide triphosphate hydrolases"/>
    <property type="match status" value="2"/>
</dbReference>
<accession>A0AAD5Y1C2</accession>
<dbReference type="Pfam" id="PF00270">
    <property type="entry name" value="DEAD"/>
    <property type="match status" value="1"/>
</dbReference>
<evidence type="ECO:0000256" key="11">
    <source>
        <dbReference type="SAM" id="MobiDB-lite"/>
    </source>
</evidence>
<dbReference type="Proteomes" id="UP001211065">
    <property type="component" value="Unassembled WGS sequence"/>
</dbReference>
<dbReference type="EC" id="3.6.4.13" evidence="2"/>
<evidence type="ECO:0000256" key="5">
    <source>
        <dbReference type="ARBA" id="ARBA00022801"/>
    </source>
</evidence>
<evidence type="ECO:0000256" key="9">
    <source>
        <dbReference type="ARBA" id="ARBA00023242"/>
    </source>
</evidence>
<dbReference type="PROSITE" id="PS51192">
    <property type="entry name" value="HELICASE_ATP_BIND_1"/>
    <property type="match status" value="1"/>
</dbReference>
<dbReference type="Pfam" id="PF04408">
    <property type="entry name" value="WHD_HA2"/>
    <property type="match status" value="1"/>
</dbReference>
<dbReference type="FunFam" id="3.40.50.300:FF:000726">
    <property type="entry name" value="Pre-mRNA-splicing factor ATP-dependent RNA helicase"/>
    <property type="match status" value="1"/>
</dbReference>
<dbReference type="GO" id="GO:0016787">
    <property type="term" value="F:hydrolase activity"/>
    <property type="evidence" value="ECO:0007669"/>
    <property type="project" value="UniProtKB-KW"/>
</dbReference>
<dbReference type="GO" id="GO:0071013">
    <property type="term" value="C:catalytic step 2 spliceosome"/>
    <property type="evidence" value="ECO:0007669"/>
    <property type="project" value="TreeGrafter"/>
</dbReference>
<feature type="region of interest" description="Disordered" evidence="11">
    <location>
        <begin position="1"/>
        <end position="70"/>
    </location>
</feature>
<dbReference type="FunFam" id="1.20.120.1080:FF:000001">
    <property type="entry name" value="Pre-mRNA-splicing factor ATP-dependent RNA helicase"/>
    <property type="match status" value="1"/>
</dbReference>
<dbReference type="GO" id="GO:0006397">
    <property type="term" value="P:mRNA processing"/>
    <property type="evidence" value="ECO:0007669"/>
    <property type="project" value="UniProtKB-KW"/>
</dbReference>
<dbReference type="GO" id="GO:0005524">
    <property type="term" value="F:ATP binding"/>
    <property type="evidence" value="ECO:0007669"/>
    <property type="project" value="UniProtKB-KW"/>
</dbReference>
<dbReference type="InterPro" id="IPR014001">
    <property type="entry name" value="Helicase_ATP-bd"/>
</dbReference>
<feature type="compositionally biased region" description="Acidic residues" evidence="11">
    <location>
        <begin position="1"/>
        <end position="11"/>
    </location>
</feature>
<dbReference type="FunFam" id="3.40.50.300:FF:000007">
    <property type="entry name" value="Pre-mRNA-splicing factor ATP-dependent RNA helicase"/>
    <property type="match status" value="1"/>
</dbReference>
<dbReference type="PANTHER" id="PTHR18934">
    <property type="entry name" value="ATP-DEPENDENT RNA HELICASE"/>
    <property type="match status" value="1"/>
</dbReference>
<evidence type="ECO:0000313" key="14">
    <source>
        <dbReference type="EMBL" id="KAJ3222264.1"/>
    </source>
</evidence>
<keyword evidence="4" id="KW-0547">Nucleotide-binding</keyword>
<evidence type="ECO:0000256" key="1">
    <source>
        <dbReference type="ARBA" id="ARBA00004123"/>
    </source>
</evidence>
<name>A0AAD5Y1C2_9FUNG</name>
<dbReference type="GO" id="GO:0003724">
    <property type="term" value="F:RNA helicase activity"/>
    <property type="evidence" value="ECO:0007669"/>
    <property type="project" value="UniProtKB-EC"/>
</dbReference>
<dbReference type="SMART" id="SM00847">
    <property type="entry name" value="HA2"/>
    <property type="match status" value="1"/>
</dbReference>
<evidence type="ECO:0000313" key="15">
    <source>
        <dbReference type="Proteomes" id="UP001211065"/>
    </source>
</evidence>
<organism evidence="14 15">
    <name type="scientific">Clydaea vesicula</name>
    <dbReference type="NCBI Taxonomy" id="447962"/>
    <lineage>
        <taxon>Eukaryota</taxon>
        <taxon>Fungi</taxon>
        <taxon>Fungi incertae sedis</taxon>
        <taxon>Chytridiomycota</taxon>
        <taxon>Chytridiomycota incertae sedis</taxon>
        <taxon>Chytridiomycetes</taxon>
        <taxon>Lobulomycetales</taxon>
        <taxon>Lobulomycetaceae</taxon>
        <taxon>Clydaea</taxon>
    </lineage>
</organism>
<comment type="subcellular location">
    <subcellularLocation>
        <location evidence="1">Nucleus</location>
    </subcellularLocation>
</comment>
<dbReference type="Gene3D" id="1.20.120.1080">
    <property type="match status" value="1"/>
</dbReference>
<keyword evidence="15" id="KW-1185">Reference proteome</keyword>
<evidence type="ECO:0000256" key="2">
    <source>
        <dbReference type="ARBA" id="ARBA00012552"/>
    </source>
</evidence>
<comment type="catalytic activity">
    <reaction evidence="10">
        <text>ATP + H2O = ADP + phosphate + H(+)</text>
        <dbReference type="Rhea" id="RHEA:13065"/>
        <dbReference type="ChEBI" id="CHEBI:15377"/>
        <dbReference type="ChEBI" id="CHEBI:15378"/>
        <dbReference type="ChEBI" id="CHEBI:30616"/>
        <dbReference type="ChEBI" id="CHEBI:43474"/>
        <dbReference type="ChEBI" id="CHEBI:456216"/>
        <dbReference type="EC" id="3.6.4.13"/>
    </reaction>
</comment>
<dbReference type="InterPro" id="IPR007502">
    <property type="entry name" value="Helicase-assoc_dom"/>
</dbReference>
<dbReference type="Pfam" id="PF21010">
    <property type="entry name" value="HA2_C"/>
    <property type="match status" value="1"/>
</dbReference>
<dbReference type="PROSITE" id="PS51194">
    <property type="entry name" value="HELICASE_CTER"/>
    <property type="match status" value="1"/>
</dbReference>
<dbReference type="InterPro" id="IPR011709">
    <property type="entry name" value="DEAD-box_helicase_OB_fold"/>
</dbReference>
<dbReference type="GO" id="GO:0003723">
    <property type="term" value="F:RNA binding"/>
    <property type="evidence" value="ECO:0007669"/>
    <property type="project" value="TreeGrafter"/>
</dbReference>
<comment type="caution">
    <text evidence="14">The sequence shown here is derived from an EMBL/GenBank/DDBJ whole genome shotgun (WGS) entry which is preliminary data.</text>
</comment>
<dbReference type="GO" id="GO:0071006">
    <property type="term" value="C:U2-type catalytic step 1 spliceosome"/>
    <property type="evidence" value="ECO:0007669"/>
    <property type="project" value="UniProtKB-ARBA"/>
</dbReference>
<dbReference type="SMART" id="SM00490">
    <property type="entry name" value="HELICc"/>
    <property type="match status" value="1"/>
</dbReference>
<dbReference type="Pfam" id="PF07717">
    <property type="entry name" value="OB_NTP_bind"/>
    <property type="match status" value="1"/>
</dbReference>
<dbReference type="SUPFAM" id="SSF52540">
    <property type="entry name" value="P-loop containing nucleoside triphosphate hydrolases"/>
    <property type="match status" value="1"/>
</dbReference>
<gene>
    <name evidence="14" type="ORF">HK099_002496</name>
</gene>
<dbReference type="InterPro" id="IPR011545">
    <property type="entry name" value="DEAD/DEAH_box_helicase_dom"/>
</dbReference>
<feature type="compositionally biased region" description="Basic and acidic residues" evidence="11">
    <location>
        <begin position="23"/>
        <end position="70"/>
    </location>
</feature>
<sequence length="902" mass="103669">MEETMNVEPTEESNNLEMEELDVDLKERDEFANRLKEKDLEKQRKKAADKAAKIDAKNEKRKLLGNDKVEREERLPDLRERSRATYLERREREKLEALELKVLDDEEMFDKGELTKAERREMEKNKKLLALAKERMALNETEEGYHMPDDYITEKGKLDKKKQESLLYKRYEDKSAENETFISEQETWEQEKIEKTLAKVGAKGRENEEFNYEYMFDEDQRINFLLHSATEALLAKNDEPQISEKEKKALTMKQVRDSLPVFEYRQLLLDAIRDHPVVIIVGETGSGKTTQVPQYLYEEGYCKDGKKIGCTQPRRVAAMSVAARVAEEMGVKVGNEVGYSIRFEDCTSEKTRLKYMTDGMLLREFLSEPDLASYSCMIIDEAHERTLHTDILLGLVKDISRFRPDLRLLISSATIQAEKFSAYFDDAPIFNIPGRRYPITLYHTPAPEANYIAAAITTIMQIHITQDKGDILLFLTGQQEIEEVQENLQQICKGLGTKIKELIICPIYSSLPSEMQGKIFEPTPDGARKVVLATNIAETSITIDGIVFVVDPGFQKQKGFNPKTGMESLLIVPCSRASANQRMGRAGRVGPGKCFRLYTAWAFQNELEENTVPEIQISNLSSVVLLLKSLGINDMMNFDFMDAPPAETLIRALEQLYALGALNNRGELTKLGRKMAEFPAEPNLSKTLIAAEKYECTEEIVSIIAMLSVQTGIFYRPKDKQLHADQAKKNFFKPEGDHLMFLAIWTAWVESNYSVQWCYENFIQYRQMKRARDVREQLTRMMDRVEIQMVSNPDPGNTIPIRKALTAGFFFHTASLQKTGDSYRTTKHNQTVVVHPSSSLMNQFPKWVLYHELVFTTKEYMRQVTEIDSSWLLEVAPHYFKKKDLLIDEKKLPKAKGKSVGR</sequence>
<keyword evidence="9" id="KW-0539">Nucleus</keyword>
<dbReference type="EMBL" id="JADGJW010000183">
    <property type="protein sequence ID" value="KAJ3222264.1"/>
    <property type="molecule type" value="Genomic_DNA"/>
</dbReference>
<evidence type="ECO:0000259" key="12">
    <source>
        <dbReference type="PROSITE" id="PS51192"/>
    </source>
</evidence>
<keyword evidence="6" id="KW-0347">Helicase</keyword>
<dbReference type="InterPro" id="IPR001650">
    <property type="entry name" value="Helicase_C-like"/>
</dbReference>
<evidence type="ECO:0000256" key="6">
    <source>
        <dbReference type="ARBA" id="ARBA00022806"/>
    </source>
</evidence>
<keyword evidence="3" id="KW-0507">mRNA processing</keyword>
<feature type="domain" description="Helicase ATP-binding" evidence="12">
    <location>
        <begin position="269"/>
        <end position="433"/>
    </location>
</feature>
<dbReference type="AlphaFoldDB" id="A0AAD5Y1C2"/>
<keyword evidence="8" id="KW-0508">mRNA splicing</keyword>
<dbReference type="PROSITE" id="PS00690">
    <property type="entry name" value="DEAH_ATP_HELICASE"/>
    <property type="match status" value="1"/>
</dbReference>
<evidence type="ECO:0000256" key="3">
    <source>
        <dbReference type="ARBA" id="ARBA00022664"/>
    </source>
</evidence>
<feature type="domain" description="Helicase C-terminal" evidence="13">
    <location>
        <begin position="458"/>
        <end position="631"/>
    </location>
</feature>
<protein>
    <recommendedName>
        <fullName evidence="2">RNA helicase</fullName>
        <ecNumber evidence="2">3.6.4.13</ecNumber>
    </recommendedName>
</protein>
<dbReference type="InterPro" id="IPR027417">
    <property type="entry name" value="P-loop_NTPase"/>
</dbReference>
<evidence type="ECO:0000256" key="4">
    <source>
        <dbReference type="ARBA" id="ARBA00022741"/>
    </source>
</evidence>
<dbReference type="InterPro" id="IPR002464">
    <property type="entry name" value="DNA/RNA_helicase_DEAH_CS"/>
</dbReference>
<evidence type="ECO:0000259" key="13">
    <source>
        <dbReference type="PROSITE" id="PS51194"/>
    </source>
</evidence>
<proteinExistence type="predicted"/>
<reference evidence="14" key="1">
    <citation type="submission" date="2020-05" db="EMBL/GenBank/DDBJ databases">
        <title>Phylogenomic resolution of chytrid fungi.</title>
        <authorList>
            <person name="Stajich J.E."/>
            <person name="Amses K."/>
            <person name="Simmons R."/>
            <person name="Seto K."/>
            <person name="Myers J."/>
            <person name="Bonds A."/>
            <person name="Quandt C.A."/>
            <person name="Barry K."/>
            <person name="Liu P."/>
            <person name="Grigoriev I."/>
            <person name="Longcore J.E."/>
            <person name="James T.Y."/>
        </authorList>
    </citation>
    <scope>NUCLEOTIDE SEQUENCE</scope>
    <source>
        <strain evidence="14">JEL0476</strain>
    </source>
</reference>
<evidence type="ECO:0000256" key="10">
    <source>
        <dbReference type="ARBA" id="ARBA00047984"/>
    </source>
</evidence>
<dbReference type="SMART" id="SM00487">
    <property type="entry name" value="DEXDc"/>
    <property type="match status" value="1"/>
</dbReference>
<evidence type="ECO:0000256" key="7">
    <source>
        <dbReference type="ARBA" id="ARBA00022840"/>
    </source>
</evidence>
<dbReference type="GO" id="GO:0008380">
    <property type="term" value="P:RNA splicing"/>
    <property type="evidence" value="ECO:0007669"/>
    <property type="project" value="UniProtKB-KW"/>
</dbReference>
<keyword evidence="7" id="KW-0067">ATP-binding</keyword>
<dbReference type="Pfam" id="PF00271">
    <property type="entry name" value="Helicase_C"/>
    <property type="match status" value="1"/>
</dbReference>
<keyword evidence="5" id="KW-0378">Hydrolase</keyword>
<evidence type="ECO:0000256" key="8">
    <source>
        <dbReference type="ARBA" id="ARBA00023187"/>
    </source>
</evidence>